<dbReference type="Proteomes" id="UP000061603">
    <property type="component" value="Chromosome"/>
</dbReference>
<dbReference type="Pfam" id="PF00487">
    <property type="entry name" value="FA_desaturase"/>
    <property type="match status" value="1"/>
</dbReference>
<dbReference type="GO" id="GO:0005886">
    <property type="term" value="C:plasma membrane"/>
    <property type="evidence" value="ECO:0007669"/>
    <property type="project" value="UniProtKB-SubCell"/>
</dbReference>
<keyword evidence="4" id="KW-0997">Cell inner membrane</keyword>
<evidence type="ECO:0000256" key="4">
    <source>
        <dbReference type="ARBA" id="ARBA00022519"/>
    </source>
</evidence>
<comment type="similarity">
    <text evidence="2">Belongs to the fatty acid desaturase type 1 family. AlkB subfamily.</text>
</comment>
<evidence type="ECO:0000313" key="14">
    <source>
        <dbReference type="EMBL" id="AJP48210.1"/>
    </source>
</evidence>
<dbReference type="HOGENOM" id="CLU_044462_2_0_4"/>
<evidence type="ECO:0000256" key="7">
    <source>
        <dbReference type="ARBA" id="ARBA00022989"/>
    </source>
</evidence>
<evidence type="ECO:0000256" key="9">
    <source>
        <dbReference type="ARBA" id="ARBA00023004"/>
    </source>
</evidence>
<organism evidence="14 15">
    <name type="scientific">Rugosibacter aromaticivorans</name>
    <dbReference type="NCBI Taxonomy" id="1565605"/>
    <lineage>
        <taxon>Bacteria</taxon>
        <taxon>Pseudomonadati</taxon>
        <taxon>Pseudomonadota</taxon>
        <taxon>Betaproteobacteria</taxon>
        <taxon>Nitrosomonadales</taxon>
        <taxon>Sterolibacteriaceae</taxon>
        <taxon>Rugosibacter</taxon>
    </lineage>
</organism>
<keyword evidence="10" id="KW-0503">Monooxygenase</keyword>
<feature type="transmembrane region" description="Helical" evidence="12">
    <location>
        <begin position="212"/>
        <end position="241"/>
    </location>
</feature>
<evidence type="ECO:0000256" key="11">
    <source>
        <dbReference type="ARBA" id="ARBA00023136"/>
    </source>
</evidence>
<feature type="transmembrane region" description="Helical" evidence="12">
    <location>
        <begin position="62"/>
        <end position="80"/>
    </location>
</feature>
<evidence type="ECO:0000256" key="1">
    <source>
        <dbReference type="ARBA" id="ARBA00004429"/>
    </source>
</evidence>
<keyword evidence="9" id="KW-0408">Iron</keyword>
<evidence type="ECO:0000259" key="13">
    <source>
        <dbReference type="Pfam" id="PF00487"/>
    </source>
</evidence>
<dbReference type="AlphaFoldDB" id="A0A0C5J8E1"/>
<keyword evidence="3" id="KW-1003">Cell membrane</keyword>
<keyword evidence="8" id="KW-0560">Oxidoreductase</keyword>
<comment type="subcellular location">
    <subcellularLocation>
        <location evidence="1">Cell inner membrane</location>
        <topology evidence="1">Multi-pass membrane protein</topology>
    </subcellularLocation>
</comment>
<dbReference type="GO" id="GO:0004497">
    <property type="term" value="F:monooxygenase activity"/>
    <property type="evidence" value="ECO:0007669"/>
    <property type="project" value="UniProtKB-KW"/>
</dbReference>
<gene>
    <name evidence="14" type="ORF">PG1C_06560</name>
</gene>
<dbReference type="InterPro" id="IPR033885">
    <property type="entry name" value="AlkB/XylM"/>
</dbReference>
<keyword evidence="7 12" id="KW-1133">Transmembrane helix</keyword>
<evidence type="ECO:0000256" key="10">
    <source>
        <dbReference type="ARBA" id="ARBA00023033"/>
    </source>
</evidence>
<feature type="transmembrane region" description="Helical" evidence="12">
    <location>
        <begin position="32"/>
        <end position="50"/>
    </location>
</feature>
<dbReference type="EMBL" id="CP010554">
    <property type="protein sequence ID" value="AJP48210.1"/>
    <property type="molecule type" value="Genomic_DNA"/>
</dbReference>
<dbReference type="STRING" id="1565605.PG1C_06560"/>
<evidence type="ECO:0000256" key="12">
    <source>
        <dbReference type="SAM" id="Phobius"/>
    </source>
</evidence>
<protein>
    <recommendedName>
        <fullName evidence="13">Fatty acid desaturase domain-containing protein</fullName>
    </recommendedName>
</protein>
<dbReference type="InterPro" id="IPR005804">
    <property type="entry name" value="FA_desaturase_dom"/>
</dbReference>
<dbReference type="KEGG" id="rbu:PG1C_06560"/>
<dbReference type="GO" id="GO:0046872">
    <property type="term" value="F:metal ion binding"/>
    <property type="evidence" value="ECO:0007669"/>
    <property type="project" value="UniProtKB-KW"/>
</dbReference>
<keyword evidence="15" id="KW-1185">Reference proteome</keyword>
<evidence type="ECO:0000256" key="8">
    <source>
        <dbReference type="ARBA" id="ARBA00023002"/>
    </source>
</evidence>
<proteinExistence type="inferred from homology"/>
<evidence type="ECO:0000256" key="5">
    <source>
        <dbReference type="ARBA" id="ARBA00022692"/>
    </source>
</evidence>
<name>A0A0C5J8E1_9PROT</name>
<dbReference type="PANTHER" id="PTHR38674">
    <property type="entry name" value="ALKANE 1-MONOOXYGENASE 1"/>
    <property type="match status" value="1"/>
</dbReference>
<dbReference type="GO" id="GO:0006629">
    <property type="term" value="P:lipid metabolic process"/>
    <property type="evidence" value="ECO:0007669"/>
    <property type="project" value="InterPro"/>
</dbReference>
<evidence type="ECO:0000256" key="2">
    <source>
        <dbReference type="ARBA" id="ARBA00010823"/>
    </source>
</evidence>
<accession>A0A0C5J8E1</accession>
<keyword evidence="11 12" id="KW-0472">Membrane</keyword>
<feature type="transmembrane region" description="Helical" evidence="12">
    <location>
        <begin position="92"/>
        <end position="114"/>
    </location>
</feature>
<dbReference type="PANTHER" id="PTHR38674:SF1">
    <property type="entry name" value="ALKANE 1-MONOOXYGENASE 1"/>
    <property type="match status" value="1"/>
</dbReference>
<keyword evidence="5 12" id="KW-0812">Transmembrane</keyword>
<reference evidence="14 15" key="1">
    <citation type="journal article" date="2015" name="Genome Announc.">
        <title>Complete Genome Sequence of a Novel Bacterium within the Family Rhodocyclaceae That Degrades Polycyclic Aromatic Hydrocarbons.</title>
        <authorList>
            <person name="Singleton D.R."/>
            <person name="Dickey A.N."/>
            <person name="Scholl E.H."/>
            <person name="Wright F.A."/>
            <person name="Aitken M.D."/>
        </authorList>
    </citation>
    <scope>NUCLEOTIDE SEQUENCE [LARGE SCALE GENOMIC DNA]</scope>
    <source>
        <strain evidence="15">PG1-Ca6</strain>
    </source>
</reference>
<keyword evidence="6" id="KW-0479">Metal-binding</keyword>
<evidence type="ECO:0000313" key="15">
    <source>
        <dbReference type="Proteomes" id="UP000061603"/>
    </source>
</evidence>
<feature type="transmembrane region" description="Helical" evidence="12">
    <location>
        <begin position="7"/>
        <end position="26"/>
    </location>
</feature>
<sequence>MFDYLRYYVVSLMLIIGIAGFILGGYWMWAGIGTYVALFVLALFSGRDYQLRKIKHPMLADIPLYLHLVLMVTLFGAFAWRVGAGVGLPAGWPTVVALIGGIASLVWLSVAPNVPVAHELMHRRDAFSRGVAMVMCAFFADPNRDVPHLTVHHLDFDTPADGDTAYRGENAYTFMWRCTKHNYQMLWANENKRRRALGAPFFSMKNMIIWEVLLTLLIPLGAYFLGGWLAAALVFTAQIIAKFALEALNYLQHYGLIRVPGAPVEVQHTWNHLNWWDRVVGYEITNHIDHHRDGFMRFDELRPHPNAPQMPNIFVCAISAFIPPLWFKAIAMPRLKNWDLNFASPAERALAREANRRAGWPDWLADAS</sequence>
<dbReference type="CDD" id="cd03512">
    <property type="entry name" value="Alkane-hydroxylase"/>
    <property type="match status" value="1"/>
</dbReference>
<feature type="domain" description="Fatty acid desaturase" evidence="13">
    <location>
        <begin position="110"/>
        <end position="302"/>
    </location>
</feature>
<dbReference type="RefSeq" id="WP_202636674.1">
    <property type="nucleotide sequence ID" value="NZ_CP010554.1"/>
</dbReference>
<evidence type="ECO:0000256" key="6">
    <source>
        <dbReference type="ARBA" id="ARBA00022723"/>
    </source>
</evidence>
<evidence type="ECO:0000256" key="3">
    <source>
        <dbReference type="ARBA" id="ARBA00022475"/>
    </source>
</evidence>